<keyword evidence="2" id="KW-0808">Transferase</keyword>
<dbReference type="Gene3D" id="3.90.550.10">
    <property type="entry name" value="Spore Coat Polysaccharide Biosynthesis Protein SpsA, Chain A"/>
    <property type="match status" value="1"/>
</dbReference>
<dbReference type="EMBL" id="RFFG01000035">
    <property type="protein sequence ID" value="RMI42170.1"/>
    <property type="molecule type" value="Genomic_DNA"/>
</dbReference>
<sequence>MIHGAKSQVRQAIVLAGGQGTRMRPLTEDSPKALIPIAGKAILDWQLEWLAASGIERVVISCGYLAEVLDKHVREGSWPLEIELAVEPEALGRGGGLRFAAGRLPFEGERWLAFNGDVLTRFSLADFIDRHHEAEATATIALAQYTTSWGIAHLDDADRIRGFVQSPALPYWINGGGYVFEPEIVELLPERGDHEDTTFPRLAVDGRLAGFKIDGYWRGVDTVKDVKEASEEVARMGW</sequence>
<dbReference type="InterPro" id="IPR029044">
    <property type="entry name" value="Nucleotide-diphossugar_trans"/>
</dbReference>
<dbReference type="GO" id="GO:0016740">
    <property type="term" value="F:transferase activity"/>
    <property type="evidence" value="ECO:0007669"/>
    <property type="project" value="UniProtKB-KW"/>
</dbReference>
<dbReference type="PANTHER" id="PTHR22572">
    <property type="entry name" value="SUGAR-1-PHOSPHATE GUANYL TRANSFERASE"/>
    <property type="match status" value="1"/>
</dbReference>
<evidence type="ECO:0000313" key="3">
    <source>
        <dbReference type="Proteomes" id="UP000282674"/>
    </source>
</evidence>
<evidence type="ECO:0000313" key="2">
    <source>
        <dbReference type="EMBL" id="RMI42170.1"/>
    </source>
</evidence>
<dbReference type="InterPro" id="IPR050486">
    <property type="entry name" value="Mannose-1P_guanyltransferase"/>
</dbReference>
<dbReference type="Proteomes" id="UP000282674">
    <property type="component" value="Unassembled WGS sequence"/>
</dbReference>
<organism evidence="2 3">
    <name type="scientific">Actinomadura harenae</name>
    <dbReference type="NCBI Taxonomy" id="2483351"/>
    <lineage>
        <taxon>Bacteria</taxon>
        <taxon>Bacillati</taxon>
        <taxon>Actinomycetota</taxon>
        <taxon>Actinomycetes</taxon>
        <taxon>Streptosporangiales</taxon>
        <taxon>Thermomonosporaceae</taxon>
        <taxon>Actinomadura</taxon>
    </lineage>
</organism>
<proteinExistence type="predicted"/>
<dbReference type="InterPro" id="IPR005835">
    <property type="entry name" value="NTP_transferase_dom"/>
</dbReference>
<comment type="caution">
    <text evidence="2">The sequence shown here is derived from an EMBL/GenBank/DDBJ whole genome shotgun (WGS) entry which is preliminary data.</text>
</comment>
<dbReference type="Pfam" id="PF00483">
    <property type="entry name" value="NTP_transferase"/>
    <property type="match status" value="1"/>
</dbReference>
<reference evidence="2 3" key="1">
    <citation type="submission" date="2018-10" db="EMBL/GenBank/DDBJ databases">
        <title>Isolation from soil.</title>
        <authorList>
            <person name="Hu J."/>
        </authorList>
    </citation>
    <scope>NUCLEOTIDE SEQUENCE [LARGE SCALE GENOMIC DNA]</scope>
    <source>
        <strain evidence="2 3">NEAU-Ht49</strain>
    </source>
</reference>
<feature type="domain" description="Nucleotidyl transferase" evidence="1">
    <location>
        <begin position="12"/>
        <end position="234"/>
    </location>
</feature>
<protein>
    <submittedName>
        <fullName evidence="2">Nucleotidyltransferase family protein</fullName>
    </submittedName>
</protein>
<dbReference type="OrthoDB" id="9801810at2"/>
<dbReference type="SUPFAM" id="SSF53448">
    <property type="entry name" value="Nucleotide-diphospho-sugar transferases"/>
    <property type="match status" value="1"/>
</dbReference>
<dbReference type="AlphaFoldDB" id="A0A3M2LZ13"/>
<name>A0A3M2LZ13_9ACTN</name>
<accession>A0A3M2LZ13</accession>
<evidence type="ECO:0000259" key="1">
    <source>
        <dbReference type="Pfam" id="PF00483"/>
    </source>
</evidence>
<gene>
    <name evidence="2" type="ORF">EBO15_20265</name>
</gene>
<dbReference type="CDD" id="cd04181">
    <property type="entry name" value="NTP_transferase"/>
    <property type="match status" value="1"/>
</dbReference>
<keyword evidence="3" id="KW-1185">Reference proteome</keyword>
<dbReference type="RefSeq" id="WP_122195991.1">
    <property type="nucleotide sequence ID" value="NZ_JBHSKC010000010.1"/>
</dbReference>